<organism evidence="1 2">
    <name type="scientific">Streptomyces erythrochromogenes</name>
    <dbReference type="NCBI Taxonomy" id="285574"/>
    <lineage>
        <taxon>Bacteria</taxon>
        <taxon>Bacillati</taxon>
        <taxon>Actinomycetota</taxon>
        <taxon>Actinomycetes</taxon>
        <taxon>Kitasatosporales</taxon>
        <taxon>Streptomycetaceae</taxon>
        <taxon>Streptomyces</taxon>
    </lineage>
</organism>
<dbReference type="RefSeq" id="WP_328738386.1">
    <property type="nucleotide sequence ID" value="NZ_CP108036.1"/>
</dbReference>
<evidence type="ECO:0000313" key="2">
    <source>
        <dbReference type="Proteomes" id="UP001432312"/>
    </source>
</evidence>
<evidence type="ECO:0000313" key="1">
    <source>
        <dbReference type="EMBL" id="WUN77307.1"/>
    </source>
</evidence>
<keyword evidence="2" id="KW-1185">Reference proteome</keyword>
<protein>
    <submittedName>
        <fullName evidence="1">Uncharacterized protein</fullName>
    </submittedName>
</protein>
<dbReference type="Proteomes" id="UP001432312">
    <property type="component" value="Chromosome"/>
</dbReference>
<gene>
    <name evidence="1" type="ORF">OHA91_01655</name>
</gene>
<sequence>MALHPEGVYTSGPIAHLVGLAAGGPDALEWEVLRLARITRTDHHWDVTWRDTAQTLASRLDHLATTFSEEFFATCPQDARRAWTAAAGTGPVPEFMTELAALLRLADRQGPAAYEEVPLAAWEVRARFPLLLGLDSWAYDGEYGSYEESLLAFIEAEHPDCHYEVIPRLTQALEARTLSTRSAAFARSFRTLVPEAIPETLAALARVSYAHMTDHHV</sequence>
<dbReference type="GeneID" id="95494701"/>
<proteinExistence type="predicted"/>
<reference evidence="1" key="1">
    <citation type="submission" date="2022-10" db="EMBL/GenBank/DDBJ databases">
        <title>The complete genomes of actinobacterial strains from the NBC collection.</title>
        <authorList>
            <person name="Joergensen T.S."/>
            <person name="Alvarez Arevalo M."/>
            <person name="Sterndorff E.B."/>
            <person name="Faurdal D."/>
            <person name="Vuksanovic O."/>
            <person name="Mourched A.-S."/>
            <person name="Charusanti P."/>
            <person name="Shaw S."/>
            <person name="Blin K."/>
            <person name="Weber T."/>
        </authorList>
    </citation>
    <scope>NUCLEOTIDE SEQUENCE</scope>
    <source>
        <strain evidence="1">NBC_00303</strain>
    </source>
</reference>
<name>A0ABZ1Q3Q0_9ACTN</name>
<accession>A0ABZ1Q3Q0</accession>
<dbReference type="EMBL" id="CP108036">
    <property type="protein sequence ID" value="WUN77307.1"/>
    <property type="molecule type" value="Genomic_DNA"/>
</dbReference>